<evidence type="ECO:0000313" key="1">
    <source>
        <dbReference type="EMBL" id="QJA49149.1"/>
    </source>
</evidence>
<evidence type="ECO:0000313" key="2">
    <source>
        <dbReference type="EMBL" id="QJA63221.1"/>
    </source>
</evidence>
<name>A0A6H1ZNU2_9ZZZZ</name>
<evidence type="ECO:0000313" key="3">
    <source>
        <dbReference type="EMBL" id="QJA84308.1"/>
    </source>
</evidence>
<dbReference type="AlphaFoldDB" id="A0A6H1ZNU2"/>
<proteinExistence type="predicted"/>
<reference evidence="1" key="1">
    <citation type="submission" date="2020-03" db="EMBL/GenBank/DDBJ databases">
        <title>The deep terrestrial virosphere.</title>
        <authorList>
            <person name="Holmfeldt K."/>
            <person name="Nilsson E."/>
            <person name="Simone D."/>
            <person name="Lopez-Fernandez M."/>
            <person name="Wu X."/>
            <person name="de Brujin I."/>
            <person name="Lundin D."/>
            <person name="Andersson A."/>
            <person name="Bertilsson S."/>
            <person name="Dopson M."/>
        </authorList>
    </citation>
    <scope>NUCLEOTIDE SEQUENCE</scope>
    <source>
        <strain evidence="3">MM415A00210</strain>
        <strain evidence="2">MM415B00644</strain>
        <strain evidence="1">TM448A01239</strain>
        <strain evidence="4">TM448B01912</strain>
    </source>
</reference>
<organism evidence="1">
    <name type="scientific">viral metagenome</name>
    <dbReference type="NCBI Taxonomy" id="1070528"/>
    <lineage>
        <taxon>unclassified sequences</taxon>
        <taxon>metagenomes</taxon>
        <taxon>organismal metagenomes</taxon>
    </lineage>
</organism>
<dbReference type="EMBL" id="MT141492">
    <property type="protein sequence ID" value="QJA63221.1"/>
    <property type="molecule type" value="Genomic_DNA"/>
</dbReference>
<protein>
    <submittedName>
        <fullName evidence="1">Uncharacterized protein</fullName>
    </submittedName>
</protein>
<evidence type="ECO:0000313" key="4">
    <source>
        <dbReference type="EMBL" id="QJI00294.1"/>
    </source>
</evidence>
<gene>
    <name evidence="3" type="ORF">MM415A00210_0033</name>
    <name evidence="2" type="ORF">MM415B00644_0046</name>
    <name evidence="1" type="ORF">TM448A01239_0009</name>
    <name evidence="4" type="ORF">TM448B01912_0016</name>
</gene>
<dbReference type="EMBL" id="MT144120">
    <property type="protein sequence ID" value="QJA49149.1"/>
    <property type="molecule type" value="Genomic_DNA"/>
</dbReference>
<dbReference type="EMBL" id="MT142527">
    <property type="protein sequence ID" value="QJA84308.1"/>
    <property type="molecule type" value="Genomic_DNA"/>
</dbReference>
<sequence length="94" mass="10251">MASKAELVKQAQALGVIIDDDDTAKTLTQKIIQAQNAIAEKSDTAKREPVLPEEAQRLVSGLKRVKVTPEQLAELQRDGKLVGYDPGKQEAIIK</sequence>
<dbReference type="EMBL" id="MT144841">
    <property type="protein sequence ID" value="QJI00294.1"/>
    <property type="molecule type" value="Genomic_DNA"/>
</dbReference>
<accession>A0A6H1ZNU2</accession>